<organism evidence="2 3">
    <name type="scientific">Desulfobacter postgatei 2ac9</name>
    <dbReference type="NCBI Taxonomy" id="879212"/>
    <lineage>
        <taxon>Bacteria</taxon>
        <taxon>Pseudomonadati</taxon>
        <taxon>Thermodesulfobacteriota</taxon>
        <taxon>Desulfobacteria</taxon>
        <taxon>Desulfobacterales</taxon>
        <taxon>Desulfobacteraceae</taxon>
        <taxon>Desulfobacter</taxon>
    </lineage>
</organism>
<dbReference type="NCBIfam" id="NF040561">
    <property type="entry name" value="PrimPol_Msp"/>
    <property type="match status" value="1"/>
</dbReference>
<dbReference type="STRING" id="879212.DespoDRAFT_02550"/>
<dbReference type="InterPro" id="IPR054347">
    <property type="entry name" value="TOTE_primase"/>
</dbReference>
<dbReference type="HOGENOM" id="CLU_697809_0_0_7"/>
<dbReference type="Pfam" id="PF22548">
    <property type="entry name" value="AEP-TOTE"/>
    <property type="match status" value="1"/>
</dbReference>
<reference evidence="2 3" key="1">
    <citation type="submission" date="2011-09" db="EMBL/GenBank/DDBJ databases">
        <authorList>
            <consortium name="US DOE Joint Genome Institute (JGI-PGF)"/>
            <person name="Lucas S."/>
            <person name="Han J."/>
            <person name="Lapidus A."/>
            <person name="Cheng J.-F."/>
            <person name="Goodwin L."/>
            <person name="Pitluck S."/>
            <person name="Peters L."/>
            <person name="Land M.L."/>
            <person name="Hauser L."/>
            <person name="Orellana R."/>
            <person name="Lovley D."/>
            <person name="Woyke T.J."/>
        </authorList>
    </citation>
    <scope>NUCLEOTIDE SEQUENCE [LARGE SCALE GENOMIC DNA]</scope>
    <source>
        <strain evidence="2 3">2ac9</strain>
    </source>
</reference>
<feature type="domain" description="TOTE conflict system primase" evidence="1">
    <location>
        <begin position="8"/>
        <end position="225"/>
    </location>
</feature>
<evidence type="ECO:0000259" key="1">
    <source>
        <dbReference type="Pfam" id="PF22548"/>
    </source>
</evidence>
<dbReference type="OrthoDB" id="9804086at2"/>
<accession>I5B4I3</accession>
<protein>
    <recommendedName>
        <fullName evidence="1">TOTE conflict system primase domain-containing protein</fullName>
    </recommendedName>
</protein>
<evidence type="ECO:0000313" key="2">
    <source>
        <dbReference type="EMBL" id="EIM64396.1"/>
    </source>
</evidence>
<evidence type="ECO:0000313" key="3">
    <source>
        <dbReference type="Proteomes" id="UP000005778"/>
    </source>
</evidence>
<sequence>MHTRQALVSHFMGLFFSRTDVFARQWADKQQGRSGYVPVRRAITPQDLEDHFRGIKTYGFYLMDTNATVRCAVIDADLVPDLRQSTGKALAKARADIHKDRAYMVSRITDSAQDMGLFPVIEFSGAKGYHFWFFMETPVKAARIRQALTAVCDHLAPDLSCFSLEVFPKQDHLSGKGMGNLVKLPLGIHRQTGKRSFFIKCSQREIEAQLEFLRNVPRSDPDRIQCRKKETGSAPLVLHPGMKELNDKFSDLFELGKKCPALGRLFALVRERHSIGIREEKILFQTLGFLPRGKHMLHYLLACDPEYNPHLVDYKLSRVRGTPLGCRRIHALTGYDRDFCRLEPDETGYLHPLIHLASWASIPGGNPGKSEKIENLSDAVMNMKTALVQLERFLK</sequence>
<dbReference type="eggNOG" id="COG4951">
    <property type="taxonomic scope" value="Bacteria"/>
</dbReference>
<gene>
    <name evidence="2" type="ORF">DespoDRAFT_02550</name>
</gene>
<keyword evidence="3" id="KW-1185">Reference proteome</keyword>
<name>I5B4I3_9BACT</name>
<dbReference type="AlphaFoldDB" id="I5B4I3"/>
<reference evidence="2 3" key="2">
    <citation type="submission" date="2012-02" db="EMBL/GenBank/DDBJ databases">
        <title>Improved High-Quality Draft sequence of Desulfobacter postgatei 2ac9.</title>
        <authorList>
            <consortium name="US DOE Joint Genome Institute"/>
            <person name="Lucas S."/>
            <person name="Han J."/>
            <person name="Lapidus A."/>
            <person name="Cheng J.-F."/>
            <person name="Goodwin L."/>
            <person name="Pitluck S."/>
            <person name="Peters L."/>
            <person name="Ovchinnikova G."/>
            <person name="Held B."/>
            <person name="Detter J.C."/>
            <person name="Han C."/>
            <person name="Tapia R."/>
            <person name="Land M."/>
            <person name="Hauser L."/>
            <person name="Kyrpides N."/>
            <person name="Ivanova N."/>
            <person name="Pagani I."/>
            <person name="Orellana R."/>
            <person name="Lovley D."/>
            <person name="Woyke T."/>
        </authorList>
    </citation>
    <scope>NUCLEOTIDE SEQUENCE [LARGE SCALE GENOMIC DNA]</scope>
    <source>
        <strain evidence="2 3">2ac9</strain>
    </source>
</reference>
<dbReference type="EMBL" id="CM001488">
    <property type="protein sequence ID" value="EIM64396.1"/>
    <property type="molecule type" value="Genomic_DNA"/>
</dbReference>
<dbReference type="Proteomes" id="UP000005778">
    <property type="component" value="Chromosome"/>
</dbReference>
<dbReference type="SUPFAM" id="SSF56747">
    <property type="entry name" value="Prim-pol domain"/>
    <property type="match status" value="1"/>
</dbReference>
<proteinExistence type="predicted"/>
<dbReference type="RefSeq" id="WP_004073947.1">
    <property type="nucleotide sequence ID" value="NZ_CM001488.1"/>
</dbReference>